<evidence type="ECO:0000259" key="3">
    <source>
        <dbReference type="PROSITE" id="PS50048"/>
    </source>
</evidence>
<dbReference type="SMART" id="SM00066">
    <property type="entry name" value="GAL4"/>
    <property type="match status" value="1"/>
</dbReference>
<dbReference type="OrthoDB" id="3546279at2759"/>
<dbReference type="InterPro" id="IPR036864">
    <property type="entry name" value="Zn2-C6_fun-type_DNA-bd_sf"/>
</dbReference>
<feature type="domain" description="Zn(2)-C6 fungal-type" evidence="3">
    <location>
        <begin position="25"/>
        <end position="55"/>
    </location>
</feature>
<evidence type="ECO:0000313" key="5">
    <source>
        <dbReference type="Proteomes" id="UP000039046"/>
    </source>
</evidence>
<feature type="compositionally biased region" description="Basic residues" evidence="2">
    <location>
        <begin position="13"/>
        <end position="22"/>
    </location>
</feature>
<reference evidence="4 5" key="1">
    <citation type="journal article" date="2015" name="Genome Announc.">
        <title>Draft Genome Sequence and Gene Annotation of the Entomopathogenic Fungus Verticillium hemipterigenum.</title>
        <authorList>
            <person name="Horn F."/>
            <person name="Habel A."/>
            <person name="Scharf D.H."/>
            <person name="Dworschak J."/>
            <person name="Brakhage A.A."/>
            <person name="Guthke R."/>
            <person name="Hertweck C."/>
            <person name="Linde J."/>
        </authorList>
    </citation>
    <scope>NUCLEOTIDE SEQUENCE [LARGE SCALE GENOMIC DNA]</scope>
</reference>
<keyword evidence="1" id="KW-0539">Nucleus</keyword>
<gene>
    <name evidence="4" type="ORF">VHEMI07841</name>
</gene>
<dbReference type="InterPro" id="IPR001138">
    <property type="entry name" value="Zn2Cys6_DnaBD"/>
</dbReference>
<dbReference type="EMBL" id="CDHN01000004">
    <property type="protein sequence ID" value="CEJ92173.1"/>
    <property type="molecule type" value="Genomic_DNA"/>
</dbReference>
<dbReference type="AlphaFoldDB" id="A0A0A1TMG7"/>
<dbReference type="PANTHER" id="PTHR47784:SF5">
    <property type="entry name" value="STEROL UPTAKE CONTROL PROTEIN 2"/>
    <property type="match status" value="1"/>
</dbReference>
<evidence type="ECO:0000256" key="1">
    <source>
        <dbReference type="ARBA" id="ARBA00023242"/>
    </source>
</evidence>
<dbReference type="HOGENOM" id="CLU_024934_5_2_1"/>
<dbReference type="Proteomes" id="UP000039046">
    <property type="component" value="Unassembled WGS sequence"/>
</dbReference>
<dbReference type="GO" id="GO:0001228">
    <property type="term" value="F:DNA-binding transcription activator activity, RNA polymerase II-specific"/>
    <property type="evidence" value="ECO:0007669"/>
    <property type="project" value="TreeGrafter"/>
</dbReference>
<dbReference type="Gene3D" id="4.10.240.10">
    <property type="entry name" value="Zn(2)-C6 fungal-type DNA-binding domain"/>
    <property type="match status" value="1"/>
</dbReference>
<evidence type="ECO:0000256" key="2">
    <source>
        <dbReference type="SAM" id="MobiDB-lite"/>
    </source>
</evidence>
<keyword evidence="5" id="KW-1185">Reference proteome</keyword>
<dbReference type="InterPro" id="IPR053157">
    <property type="entry name" value="Sterol_Uptake_Regulator"/>
</dbReference>
<protein>
    <recommendedName>
        <fullName evidence="3">Zn(2)-C6 fungal-type domain-containing protein</fullName>
    </recommendedName>
</protein>
<proteinExistence type="predicted"/>
<dbReference type="Pfam" id="PF00172">
    <property type="entry name" value="Zn_clus"/>
    <property type="match status" value="1"/>
</dbReference>
<dbReference type="PROSITE" id="PS50048">
    <property type="entry name" value="ZN2_CY6_FUNGAL_2"/>
    <property type="match status" value="1"/>
</dbReference>
<organism evidence="4 5">
    <name type="scientific">[Torrubiella] hemipterigena</name>
    <dbReference type="NCBI Taxonomy" id="1531966"/>
    <lineage>
        <taxon>Eukaryota</taxon>
        <taxon>Fungi</taxon>
        <taxon>Dikarya</taxon>
        <taxon>Ascomycota</taxon>
        <taxon>Pezizomycotina</taxon>
        <taxon>Sordariomycetes</taxon>
        <taxon>Hypocreomycetidae</taxon>
        <taxon>Hypocreales</taxon>
        <taxon>Clavicipitaceae</taxon>
        <taxon>Clavicipitaceae incertae sedis</taxon>
        <taxon>'Torrubiella' clade</taxon>
    </lineage>
</organism>
<name>A0A0A1TMG7_9HYPO</name>
<accession>A0A0A1TMG7</accession>
<dbReference type="CDD" id="cd00067">
    <property type="entry name" value="GAL4"/>
    <property type="match status" value="1"/>
</dbReference>
<dbReference type="STRING" id="1531966.A0A0A1TMG7"/>
<dbReference type="SUPFAM" id="SSF57701">
    <property type="entry name" value="Zn2/Cys6 DNA-binding domain"/>
    <property type="match status" value="1"/>
</dbReference>
<dbReference type="PANTHER" id="PTHR47784">
    <property type="entry name" value="STEROL UPTAKE CONTROL PROTEIN 2"/>
    <property type="match status" value="1"/>
</dbReference>
<sequence length="427" mass="47989">MSPKDLPDAAKPFHTKRPHRKTRSGCVNCKRRKVKCDEARPACQSCQLRHTECVYTQPPSKTVRSTTENQLIQHGTAVLPYMDPTAGFSSRYQAPIPLVREPLYRPNDLDMTGMKILSFYFNDTSTSFNIFYGSDADREGILRGPVVQQAFDAPFLMDMIFALSINHMEVLGRVDSTTAYLYRAKATSSFREAVHNKQKHTYAALALGSLLMVPVSSSQFRDHTSDDLHIIQWLQLMKGVKHIMTLVTRATVMNNGIGMLFERPQLDLDTGVGYIPSDLAAVFAGIQPGDPDYQDQATYRETLACMGTLYHHISTGYSSLMMLRIMTWFTFVPDRFTELVQSKRPRALIIIAFYGMFLKLSPNVWWMDGVGDRTVADVVRRLVPGPFDKVMVIPASTIGVHGRSDILHIINSVNPALDMCRAVIEGI</sequence>
<dbReference type="GO" id="GO:0008270">
    <property type="term" value="F:zinc ion binding"/>
    <property type="evidence" value="ECO:0007669"/>
    <property type="project" value="InterPro"/>
</dbReference>
<feature type="region of interest" description="Disordered" evidence="2">
    <location>
        <begin position="1"/>
        <end position="22"/>
    </location>
</feature>
<dbReference type="PROSITE" id="PS00463">
    <property type="entry name" value="ZN2_CY6_FUNGAL_1"/>
    <property type="match status" value="1"/>
</dbReference>
<evidence type="ECO:0000313" key="4">
    <source>
        <dbReference type="EMBL" id="CEJ92173.1"/>
    </source>
</evidence>